<accession>A0ABT9P6Y4</accession>
<feature type="signal peptide" evidence="1">
    <location>
        <begin position="1"/>
        <end position="27"/>
    </location>
</feature>
<dbReference type="PROSITE" id="PS51257">
    <property type="entry name" value="PROKAR_LIPOPROTEIN"/>
    <property type="match status" value="1"/>
</dbReference>
<evidence type="ECO:0008006" key="4">
    <source>
        <dbReference type="Google" id="ProtNLM"/>
    </source>
</evidence>
<keyword evidence="1" id="KW-0732">Signal</keyword>
<evidence type="ECO:0000256" key="1">
    <source>
        <dbReference type="SAM" id="SignalP"/>
    </source>
</evidence>
<protein>
    <recommendedName>
        <fullName evidence="4">Lipoprotein</fullName>
    </recommendedName>
</protein>
<name>A0ABT9P6Y4_9ACTN</name>
<reference evidence="2 3" key="1">
    <citation type="submission" date="2023-07" db="EMBL/GenBank/DDBJ databases">
        <title>Sequencing the genomes of 1000 actinobacteria strains.</title>
        <authorList>
            <person name="Klenk H.-P."/>
        </authorList>
    </citation>
    <scope>NUCLEOTIDE SEQUENCE [LARGE SCALE GENOMIC DNA]</scope>
    <source>
        <strain evidence="2 3">DSM 44388</strain>
    </source>
</reference>
<evidence type="ECO:0000313" key="2">
    <source>
        <dbReference type="EMBL" id="MDP9828457.1"/>
    </source>
</evidence>
<comment type="caution">
    <text evidence="2">The sequence shown here is derived from an EMBL/GenBank/DDBJ whole genome shotgun (WGS) entry which is preliminary data.</text>
</comment>
<feature type="chain" id="PRO_5047178492" description="Lipoprotein" evidence="1">
    <location>
        <begin position="28"/>
        <end position="133"/>
    </location>
</feature>
<dbReference type="Proteomes" id="UP001235712">
    <property type="component" value="Unassembled WGS sequence"/>
</dbReference>
<sequence>MHGRRVVLAIATAGSALLGLTACTTEAESVNDNLSKDADNFKVARRITFVNGITDKVILEAQGLCSVDPGDANRMFVTCKDNNGEYVRHSLGKSDNVFWFVEQLEATDTSTSAYRFVMRPDSLIPEASVESSE</sequence>
<dbReference type="Pfam" id="PF25682">
    <property type="entry name" value="Phage_VG64"/>
    <property type="match status" value="1"/>
</dbReference>
<organism evidence="2 3">
    <name type="scientific">Kineosporia succinea</name>
    <dbReference type="NCBI Taxonomy" id="84632"/>
    <lineage>
        <taxon>Bacteria</taxon>
        <taxon>Bacillati</taxon>
        <taxon>Actinomycetota</taxon>
        <taxon>Actinomycetes</taxon>
        <taxon>Kineosporiales</taxon>
        <taxon>Kineosporiaceae</taxon>
        <taxon>Kineosporia</taxon>
    </lineage>
</organism>
<keyword evidence="3" id="KW-1185">Reference proteome</keyword>
<gene>
    <name evidence="2" type="ORF">J2S57_004206</name>
</gene>
<proteinExistence type="predicted"/>
<dbReference type="RefSeq" id="WP_307245657.1">
    <property type="nucleotide sequence ID" value="NZ_JAUSQZ010000001.1"/>
</dbReference>
<evidence type="ECO:0000313" key="3">
    <source>
        <dbReference type="Proteomes" id="UP001235712"/>
    </source>
</evidence>
<dbReference type="InterPro" id="IPR058243">
    <property type="entry name" value="Phage_VG64"/>
</dbReference>
<dbReference type="EMBL" id="JAUSQZ010000001">
    <property type="protein sequence ID" value="MDP9828457.1"/>
    <property type="molecule type" value="Genomic_DNA"/>
</dbReference>